<sequence>MSTGRHTTLQEAPLEYADGTAPGVPIGFHPLAPMRGFMAQFGPLYQHDATHAIGLRVEAHHLNHLGIAHGGMLATLVDSAIGIVMLQRVGRNQPGVTAHLSLDYLNPARAGDWIEAHVELDKMGRRLRFGGCRVVTRGVCLMKASATFAVLSVPAEPVPESHRRPR</sequence>
<dbReference type="PANTHER" id="PTHR21660">
    <property type="entry name" value="THIOESTERASE SUPERFAMILY MEMBER-RELATED"/>
    <property type="match status" value="1"/>
</dbReference>
<dbReference type="Gene3D" id="3.10.129.10">
    <property type="entry name" value="Hotdog Thioesterase"/>
    <property type="match status" value="1"/>
</dbReference>
<evidence type="ECO:0000313" key="4">
    <source>
        <dbReference type="EMBL" id="CAD6561611.1"/>
    </source>
</evidence>
<dbReference type="InterPro" id="IPR006683">
    <property type="entry name" value="Thioestr_dom"/>
</dbReference>
<keyword evidence="2" id="KW-0378">Hydrolase</keyword>
<dbReference type="EMBL" id="CAJHCQ010000037">
    <property type="protein sequence ID" value="CAD6561611.1"/>
    <property type="molecule type" value="Genomic_DNA"/>
</dbReference>
<comment type="similarity">
    <text evidence="1">Belongs to the thioesterase PaaI family.</text>
</comment>
<proteinExistence type="inferred from homology"/>
<gene>
    <name evidence="4" type="ORF">LMG27952_07523</name>
</gene>
<evidence type="ECO:0000256" key="1">
    <source>
        <dbReference type="ARBA" id="ARBA00008324"/>
    </source>
</evidence>
<dbReference type="NCBIfam" id="TIGR00369">
    <property type="entry name" value="unchar_dom_1"/>
    <property type="match status" value="1"/>
</dbReference>
<evidence type="ECO:0000313" key="5">
    <source>
        <dbReference type="Proteomes" id="UP000656319"/>
    </source>
</evidence>
<dbReference type="SUPFAM" id="SSF54637">
    <property type="entry name" value="Thioesterase/thiol ester dehydrase-isomerase"/>
    <property type="match status" value="1"/>
</dbReference>
<comment type="caution">
    <text evidence="4">The sequence shown here is derived from an EMBL/GenBank/DDBJ whole genome shotgun (WGS) entry which is preliminary data.</text>
</comment>
<dbReference type="Pfam" id="PF03061">
    <property type="entry name" value="4HBT"/>
    <property type="match status" value="1"/>
</dbReference>
<organism evidence="4 5">
    <name type="scientific">Paraburkholderia hiiakae</name>
    <dbReference type="NCBI Taxonomy" id="1081782"/>
    <lineage>
        <taxon>Bacteria</taxon>
        <taxon>Pseudomonadati</taxon>
        <taxon>Pseudomonadota</taxon>
        <taxon>Betaproteobacteria</taxon>
        <taxon>Burkholderiales</taxon>
        <taxon>Burkholderiaceae</taxon>
        <taxon>Paraburkholderia</taxon>
    </lineage>
</organism>
<evidence type="ECO:0000259" key="3">
    <source>
        <dbReference type="Pfam" id="PF03061"/>
    </source>
</evidence>
<reference evidence="4 5" key="1">
    <citation type="submission" date="2020-10" db="EMBL/GenBank/DDBJ databases">
        <authorList>
            <person name="Peeters C."/>
        </authorList>
    </citation>
    <scope>NUCLEOTIDE SEQUENCE [LARGE SCALE GENOMIC DNA]</scope>
    <source>
        <strain evidence="4 5">LMG 27952</strain>
    </source>
</reference>
<name>A0ABN7IJ95_9BURK</name>
<dbReference type="PANTHER" id="PTHR21660:SF1">
    <property type="entry name" value="ACYL-COENZYME A THIOESTERASE 13"/>
    <property type="match status" value="1"/>
</dbReference>
<dbReference type="InterPro" id="IPR029069">
    <property type="entry name" value="HotDog_dom_sf"/>
</dbReference>
<evidence type="ECO:0000256" key="2">
    <source>
        <dbReference type="ARBA" id="ARBA00022801"/>
    </source>
</evidence>
<protein>
    <recommendedName>
        <fullName evidence="3">Thioesterase domain-containing protein</fullName>
    </recommendedName>
</protein>
<dbReference type="InterPro" id="IPR003736">
    <property type="entry name" value="PAAI_dom"/>
</dbReference>
<accession>A0ABN7IJ95</accession>
<dbReference type="CDD" id="cd03443">
    <property type="entry name" value="PaaI_thioesterase"/>
    <property type="match status" value="1"/>
</dbReference>
<keyword evidence="5" id="KW-1185">Reference proteome</keyword>
<feature type="domain" description="Thioesterase" evidence="3">
    <location>
        <begin position="66"/>
        <end position="136"/>
    </location>
</feature>
<dbReference type="Proteomes" id="UP000656319">
    <property type="component" value="Unassembled WGS sequence"/>
</dbReference>
<dbReference type="InterPro" id="IPR039298">
    <property type="entry name" value="ACOT13"/>
</dbReference>